<protein>
    <recommendedName>
        <fullName evidence="5">5-formyltetrahydrofolate cyclo-ligase</fullName>
        <ecNumber evidence="5">6.3.3.2</ecNumber>
    </recommendedName>
</protein>
<keyword evidence="2 4" id="KW-0547">Nucleotide-binding</keyword>
<dbReference type="NCBIfam" id="TIGR02727">
    <property type="entry name" value="MTHFS_bact"/>
    <property type="match status" value="1"/>
</dbReference>
<name>W7YBC2_9BACL</name>
<evidence type="ECO:0000256" key="4">
    <source>
        <dbReference type="PIRSR" id="PIRSR006806-1"/>
    </source>
</evidence>
<dbReference type="GO" id="GO:0005524">
    <property type="term" value="F:ATP binding"/>
    <property type="evidence" value="ECO:0007669"/>
    <property type="project" value="UniProtKB-KW"/>
</dbReference>
<proteinExistence type="inferred from homology"/>
<dbReference type="Proteomes" id="UP000019364">
    <property type="component" value="Unassembled WGS sequence"/>
</dbReference>
<keyword evidence="5" id="KW-0479">Metal-binding</keyword>
<keyword evidence="3 4" id="KW-0067">ATP-binding</keyword>
<gene>
    <name evidence="6" type="ORF">JCM16418_2158</name>
</gene>
<dbReference type="EMBL" id="BAVZ01000005">
    <property type="protein sequence ID" value="GAF08120.1"/>
    <property type="molecule type" value="Genomic_DNA"/>
</dbReference>
<dbReference type="OrthoDB" id="9801938at2"/>
<evidence type="ECO:0000256" key="3">
    <source>
        <dbReference type="ARBA" id="ARBA00022840"/>
    </source>
</evidence>
<dbReference type="InterPro" id="IPR037171">
    <property type="entry name" value="NagB/RpiA_transferase-like"/>
</dbReference>
<dbReference type="GO" id="GO:0035999">
    <property type="term" value="P:tetrahydrofolate interconversion"/>
    <property type="evidence" value="ECO:0007669"/>
    <property type="project" value="TreeGrafter"/>
</dbReference>
<accession>W7YBC2</accession>
<feature type="binding site" evidence="4">
    <location>
        <begin position="11"/>
        <end position="15"/>
    </location>
    <ligand>
        <name>ATP</name>
        <dbReference type="ChEBI" id="CHEBI:30616"/>
    </ligand>
</feature>
<dbReference type="PANTHER" id="PTHR23407">
    <property type="entry name" value="ATPASE INHIBITOR/5-FORMYLTETRAHYDROFOLATE CYCLO-LIGASE"/>
    <property type="match status" value="1"/>
</dbReference>
<evidence type="ECO:0000313" key="7">
    <source>
        <dbReference type="Proteomes" id="UP000019364"/>
    </source>
</evidence>
<dbReference type="PANTHER" id="PTHR23407:SF1">
    <property type="entry name" value="5-FORMYLTETRAHYDROFOLATE CYCLO-LIGASE"/>
    <property type="match status" value="1"/>
</dbReference>
<feature type="binding site" evidence="4">
    <location>
        <position position="62"/>
    </location>
    <ligand>
        <name>substrate</name>
    </ligand>
</feature>
<feature type="binding site" evidence="4">
    <location>
        <position position="57"/>
    </location>
    <ligand>
        <name>substrate</name>
    </ligand>
</feature>
<dbReference type="AlphaFoldDB" id="W7YBC2"/>
<dbReference type="Gene3D" id="3.40.50.10420">
    <property type="entry name" value="NagB/RpiA/CoA transferase-like"/>
    <property type="match status" value="1"/>
</dbReference>
<dbReference type="eggNOG" id="COG0212">
    <property type="taxonomic scope" value="Bacteria"/>
</dbReference>
<comment type="similarity">
    <text evidence="1 5">Belongs to the 5-formyltetrahydrofolate cyclo-ligase family.</text>
</comment>
<comment type="cofactor">
    <cofactor evidence="5">
        <name>Mg(2+)</name>
        <dbReference type="ChEBI" id="CHEBI:18420"/>
    </cofactor>
</comment>
<dbReference type="GO" id="GO:0046872">
    <property type="term" value="F:metal ion binding"/>
    <property type="evidence" value="ECO:0007669"/>
    <property type="project" value="UniProtKB-KW"/>
</dbReference>
<dbReference type="PIRSF" id="PIRSF006806">
    <property type="entry name" value="FTHF_cligase"/>
    <property type="match status" value="1"/>
</dbReference>
<dbReference type="GO" id="GO:0009396">
    <property type="term" value="P:folic acid-containing compound biosynthetic process"/>
    <property type="evidence" value="ECO:0007669"/>
    <property type="project" value="TreeGrafter"/>
</dbReference>
<dbReference type="InterPro" id="IPR024185">
    <property type="entry name" value="FTHF_cligase-like_sf"/>
</dbReference>
<evidence type="ECO:0000313" key="6">
    <source>
        <dbReference type="EMBL" id="GAF08120.1"/>
    </source>
</evidence>
<evidence type="ECO:0000256" key="2">
    <source>
        <dbReference type="ARBA" id="ARBA00022741"/>
    </source>
</evidence>
<sequence length="215" mass="24443">MNPTDSLQQKKAELRKVMASARNTASAEERFTWSKEACDHAADWLQSRSIESLLVYVPFRSELDTRPLIEWAWRQGIDVYVPRCIRETCTMNMVQLREWDELIHGAYGIAEPDPLRCQVADPDFVPEAVIVPGLAFDLLGGRLGYGSGYYDRLHEELMRLEKLGSKKSVWIGIGFDLQVLPEIPMAELDVRLHSLITENGLRSGNKEEEDGSDTF</sequence>
<dbReference type="EC" id="6.3.3.2" evidence="5"/>
<keyword evidence="6" id="KW-0436">Ligase</keyword>
<organism evidence="6 7">
    <name type="scientific">Paenibacillus pini JCM 16418</name>
    <dbReference type="NCBI Taxonomy" id="1236976"/>
    <lineage>
        <taxon>Bacteria</taxon>
        <taxon>Bacillati</taxon>
        <taxon>Bacillota</taxon>
        <taxon>Bacilli</taxon>
        <taxon>Bacillales</taxon>
        <taxon>Paenibacillaceae</taxon>
        <taxon>Paenibacillus</taxon>
    </lineage>
</organism>
<keyword evidence="7" id="KW-1185">Reference proteome</keyword>
<dbReference type="STRING" id="1236976.JCM16418_2158"/>
<dbReference type="GO" id="GO:0030272">
    <property type="term" value="F:5-formyltetrahydrofolate cyclo-ligase activity"/>
    <property type="evidence" value="ECO:0007669"/>
    <property type="project" value="UniProtKB-EC"/>
</dbReference>
<dbReference type="Pfam" id="PF01812">
    <property type="entry name" value="5-FTHF_cyc-lig"/>
    <property type="match status" value="1"/>
</dbReference>
<reference evidence="6 7" key="1">
    <citation type="journal article" date="2014" name="Genome Announc.">
        <title>Draft Genome Sequence of Paenibacillus pini JCM 16418T, Isolated from the Rhizosphere of Pine Tree.</title>
        <authorList>
            <person name="Yuki M."/>
            <person name="Oshima K."/>
            <person name="Suda W."/>
            <person name="Oshida Y."/>
            <person name="Kitamura K."/>
            <person name="Iida Y."/>
            <person name="Hattori M."/>
            <person name="Ohkuma M."/>
        </authorList>
    </citation>
    <scope>NUCLEOTIDE SEQUENCE [LARGE SCALE GENOMIC DNA]</scope>
    <source>
        <strain evidence="6 7">JCM 16418</strain>
    </source>
</reference>
<keyword evidence="5" id="KW-0460">Magnesium</keyword>
<evidence type="ECO:0000256" key="5">
    <source>
        <dbReference type="RuleBase" id="RU361279"/>
    </source>
</evidence>
<comment type="catalytic activity">
    <reaction evidence="5">
        <text>(6S)-5-formyl-5,6,7,8-tetrahydrofolate + ATP = (6R)-5,10-methenyltetrahydrofolate + ADP + phosphate</text>
        <dbReference type="Rhea" id="RHEA:10488"/>
        <dbReference type="ChEBI" id="CHEBI:30616"/>
        <dbReference type="ChEBI" id="CHEBI:43474"/>
        <dbReference type="ChEBI" id="CHEBI:57455"/>
        <dbReference type="ChEBI" id="CHEBI:57457"/>
        <dbReference type="ChEBI" id="CHEBI:456216"/>
        <dbReference type="EC" id="6.3.3.2"/>
    </reaction>
</comment>
<dbReference type="InterPro" id="IPR002698">
    <property type="entry name" value="FTHF_cligase"/>
</dbReference>
<evidence type="ECO:0000256" key="1">
    <source>
        <dbReference type="ARBA" id="ARBA00010638"/>
    </source>
</evidence>
<comment type="caution">
    <text evidence="6">The sequence shown here is derived from an EMBL/GenBank/DDBJ whole genome shotgun (WGS) entry which is preliminary data.</text>
</comment>
<feature type="binding site" evidence="4">
    <location>
        <begin position="142"/>
        <end position="150"/>
    </location>
    <ligand>
        <name>ATP</name>
        <dbReference type="ChEBI" id="CHEBI:30616"/>
    </ligand>
</feature>
<dbReference type="SUPFAM" id="SSF100950">
    <property type="entry name" value="NagB/RpiA/CoA transferase-like"/>
    <property type="match status" value="1"/>
</dbReference>
<dbReference type="RefSeq" id="WP_036648206.1">
    <property type="nucleotide sequence ID" value="NZ_BAVZ01000005.1"/>
</dbReference>